<evidence type="ECO:0000313" key="2">
    <source>
        <dbReference type="EMBL" id="CAI2375705.1"/>
    </source>
</evidence>
<dbReference type="PANTHER" id="PTHR43591">
    <property type="entry name" value="METHYLTRANSFERASE"/>
    <property type="match status" value="1"/>
</dbReference>
<dbReference type="EMBL" id="CAMPGE010017200">
    <property type="protein sequence ID" value="CAI2375705.1"/>
    <property type="molecule type" value="Genomic_DNA"/>
</dbReference>
<accession>A0AAD1XN31</accession>
<dbReference type="Proteomes" id="UP001295684">
    <property type="component" value="Unassembled WGS sequence"/>
</dbReference>
<dbReference type="Gene3D" id="3.40.50.150">
    <property type="entry name" value="Vaccinia Virus protein VP39"/>
    <property type="match status" value="1"/>
</dbReference>
<dbReference type="SUPFAM" id="SSF53335">
    <property type="entry name" value="S-adenosyl-L-methionine-dependent methyltransferases"/>
    <property type="match status" value="1"/>
</dbReference>
<feature type="domain" description="Methyltransferase type 11" evidence="1">
    <location>
        <begin position="53"/>
        <end position="167"/>
    </location>
</feature>
<sequence>MERQEVNQEASKLIEKEWDNMAAIFKKTAEVGTCQGSMILYHHTLADKSNKILEVGVGTGRSSQMFSQSFMKQGALYVNTDISDNMIEVFRQNLATTGFEVEHQDVYTEVVPEADQKKIVIMKANNEELPFPDEEFDCYVSNLSLQIVDNPGNQLLEACRVLKSGAKAGFTVWGDESRCRNFTFLQEALAGLGYEFELAPSIASSFKLRDAKKVRENVLEAGFKVCKIFTVNLPFAIEPQEEFLNIMVKPHFERFAKEQEFEDVKKEDLWQKVRDEFYFRYGPESSELPDFEQTVCIATK</sequence>
<dbReference type="PANTHER" id="PTHR43591:SF24">
    <property type="entry name" value="2-METHOXY-6-POLYPRENYL-1,4-BENZOQUINOL METHYLASE, MITOCHONDRIAL"/>
    <property type="match status" value="1"/>
</dbReference>
<dbReference type="InterPro" id="IPR013216">
    <property type="entry name" value="Methyltransf_11"/>
</dbReference>
<dbReference type="InterPro" id="IPR029063">
    <property type="entry name" value="SAM-dependent_MTases_sf"/>
</dbReference>
<dbReference type="CDD" id="cd02440">
    <property type="entry name" value="AdoMet_MTases"/>
    <property type="match status" value="1"/>
</dbReference>
<keyword evidence="3" id="KW-1185">Reference proteome</keyword>
<dbReference type="AlphaFoldDB" id="A0AAD1XN31"/>
<dbReference type="GO" id="GO:0008757">
    <property type="term" value="F:S-adenosylmethionine-dependent methyltransferase activity"/>
    <property type="evidence" value="ECO:0007669"/>
    <property type="project" value="InterPro"/>
</dbReference>
<protein>
    <recommendedName>
        <fullName evidence="1">Methyltransferase type 11 domain-containing protein</fullName>
    </recommendedName>
</protein>
<organism evidence="2 3">
    <name type="scientific">Euplotes crassus</name>
    <dbReference type="NCBI Taxonomy" id="5936"/>
    <lineage>
        <taxon>Eukaryota</taxon>
        <taxon>Sar</taxon>
        <taxon>Alveolata</taxon>
        <taxon>Ciliophora</taxon>
        <taxon>Intramacronucleata</taxon>
        <taxon>Spirotrichea</taxon>
        <taxon>Hypotrichia</taxon>
        <taxon>Euplotida</taxon>
        <taxon>Euplotidae</taxon>
        <taxon>Moneuplotes</taxon>
    </lineage>
</organism>
<gene>
    <name evidence="2" type="ORF">ECRASSUSDP1_LOCUS17069</name>
</gene>
<name>A0AAD1XN31_EUPCR</name>
<evidence type="ECO:0000313" key="3">
    <source>
        <dbReference type="Proteomes" id="UP001295684"/>
    </source>
</evidence>
<proteinExistence type="predicted"/>
<dbReference type="Pfam" id="PF08241">
    <property type="entry name" value="Methyltransf_11"/>
    <property type="match status" value="1"/>
</dbReference>
<reference evidence="2" key="1">
    <citation type="submission" date="2023-07" db="EMBL/GenBank/DDBJ databases">
        <authorList>
            <consortium name="AG Swart"/>
            <person name="Singh M."/>
            <person name="Singh A."/>
            <person name="Seah K."/>
            <person name="Emmerich C."/>
        </authorList>
    </citation>
    <scope>NUCLEOTIDE SEQUENCE</scope>
    <source>
        <strain evidence="2">DP1</strain>
    </source>
</reference>
<comment type="caution">
    <text evidence="2">The sequence shown here is derived from an EMBL/GenBank/DDBJ whole genome shotgun (WGS) entry which is preliminary data.</text>
</comment>
<evidence type="ECO:0000259" key="1">
    <source>
        <dbReference type="Pfam" id="PF08241"/>
    </source>
</evidence>